<feature type="region of interest" description="Disordered" evidence="1">
    <location>
        <begin position="47"/>
        <end position="79"/>
    </location>
</feature>
<gene>
    <name evidence="3" type="ORF">KA717_11020</name>
</gene>
<reference evidence="3" key="1">
    <citation type="submission" date="2021-04" db="EMBL/GenBank/DDBJ databases">
        <title>Genome sequence of Woronichinia naegeliana from Washington state freshwater lake bloom.</title>
        <authorList>
            <person name="Dreher T.W."/>
        </authorList>
    </citation>
    <scope>NUCLEOTIDE SEQUENCE</scope>
    <source>
        <strain evidence="3">WA131</strain>
    </source>
</reference>
<keyword evidence="2" id="KW-1133">Transmembrane helix</keyword>
<keyword evidence="2" id="KW-0812">Transmembrane</keyword>
<protein>
    <submittedName>
        <fullName evidence="3">Uncharacterized protein</fullName>
    </submittedName>
</protein>
<evidence type="ECO:0000313" key="3">
    <source>
        <dbReference type="EMBL" id="UXE63143.1"/>
    </source>
</evidence>
<proteinExistence type="predicted"/>
<accession>A0A977L081</accession>
<keyword evidence="2" id="KW-0472">Membrane</keyword>
<organism evidence="3">
    <name type="scientific">Woronichinia naegeliana WA131</name>
    <dbReference type="NCBI Taxonomy" id="2824559"/>
    <lineage>
        <taxon>Bacteria</taxon>
        <taxon>Bacillati</taxon>
        <taxon>Cyanobacteriota</taxon>
        <taxon>Cyanophyceae</taxon>
        <taxon>Synechococcales</taxon>
        <taxon>Coelosphaeriaceae</taxon>
        <taxon>Woronichinia</taxon>
    </lineage>
</organism>
<feature type="transmembrane region" description="Helical" evidence="2">
    <location>
        <begin position="20"/>
        <end position="41"/>
    </location>
</feature>
<dbReference type="EMBL" id="CP073041">
    <property type="protein sequence ID" value="UXE63143.1"/>
    <property type="molecule type" value="Genomic_DNA"/>
</dbReference>
<dbReference type="KEGG" id="wna:KA717_11020"/>
<sequence length="79" mass="8442">MTAKPNARSQSKFRSLRSLLEFLFMTSAIALSAGIGFGAAIRFGQPQPVNAKGESIPAEQSFPPRPDWPGSNPEKPSAP</sequence>
<evidence type="ECO:0000256" key="1">
    <source>
        <dbReference type="SAM" id="MobiDB-lite"/>
    </source>
</evidence>
<name>A0A977L081_9CYAN</name>
<dbReference type="AlphaFoldDB" id="A0A977L081"/>
<evidence type="ECO:0000256" key="2">
    <source>
        <dbReference type="SAM" id="Phobius"/>
    </source>
</evidence>
<dbReference type="Proteomes" id="UP001065613">
    <property type="component" value="Chromosome"/>
</dbReference>